<keyword evidence="1" id="KW-0472">Membrane</keyword>
<protein>
    <submittedName>
        <fullName evidence="2">Major facilitator transporter</fullName>
    </submittedName>
</protein>
<proteinExistence type="predicted"/>
<dbReference type="Gene3D" id="1.20.1250.20">
    <property type="entry name" value="MFS general substrate transporter like domains"/>
    <property type="match status" value="1"/>
</dbReference>
<dbReference type="Proteomes" id="UP001147733">
    <property type="component" value="Unassembled WGS sequence"/>
</dbReference>
<dbReference type="AlphaFoldDB" id="A0A9W9PEA2"/>
<keyword evidence="1" id="KW-0812">Transmembrane</keyword>
<dbReference type="OrthoDB" id="4713342at2759"/>
<dbReference type="SUPFAM" id="SSF103473">
    <property type="entry name" value="MFS general substrate transporter"/>
    <property type="match status" value="1"/>
</dbReference>
<keyword evidence="3" id="KW-1185">Reference proteome</keyword>
<feature type="transmembrane region" description="Helical" evidence="1">
    <location>
        <begin position="38"/>
        <end position="59"/>
    </location>
</feature>
<accession>A0A9W9PEA2</accession>
<dbReference type="GeneID" id="81378123"/>
<feature type="transmembrane region" description="Helical" evidence="1">
    <location>
        <begin position="333"/>
        <end position="355"/>
    </location>
</feature>
<dbReference type="RefSeq" id="XP_056504713.1">
    <property type="nucleotide sequence ID" value="XM_056638956.1"/>
</dbReference>
<feature type="transmembrane region" description="Helical" evidence="1">
    <location>
        <begin position="97"/>
        <end position="121"/>
    </location>
</feature>
<evidence type="ECO:0000313" key="3">
    <source>
        <dbReference type="Proteomes" id="UP001147733"/>
    </source>
</evidence>
<feature type="transmembrane region" description="Helical" evidence="1">
    <location>
        <begin position="71"/>
        <end position="91"/>
    </location>
</feature>
<name>A0A9W9PEA2_PENCI</name>
<comment type="caution">
    <text evidence="2">The sequence shown here is derived from an EMBL/GenBank/DDBJ whole genome shotgun (WGS) entry which is preliminary data.</text>
</comment>
<keyword evidence="1" id="KW-1133">Transmembrane helix</keyword>
<evidence type="ECO:0000256" key="1">
    <source>
        <dbReference type="SAM" id="Phobius"/>
    </source>
</evidence>
<reference evidence="2" key="1">
    <citation type="submission" date="2022-11" db="EMBL/GenBank/DDBJ databases">
        <authorList>
            <person name="Petersen C."/>
        </authorList>
    </citation>
    <scope>NUCLEOTIDE SEQUENCE</scope>
    <source>
        <strain evidence="2">IBT 23319</strain>
    </source>
</reference>
<feature type="transmembrane region" description="Helical" evidence="1">
    <location>
        <begin position="214"/>
        <end position="235"/>
    </location>
</feature>
<feature type="transmembrane region" description="Helical" evidence="1">
    <location>
        <begin position="247"/>
        <end position="266"/>
    </location>
</feature>
<feature type="transmembrane region" description="Helical" evidence="1">
    <location>
        <begin position="133"/>
        <end position="155"/>
    </location>
</feature>
<feature type="transmembrane region" description="Helical" evidence="1">
    <location>
        <begin position="161"/>
        <end position="182"/>
    </location>
</feature>
<feature type="transmembrane region" description="Helical" evidence="1">
    <location>
        <begin position="298"/>
        <end position="321"/>
    </location>
</feature>
<reference evidence="2" key="2">
    <citation type="journal article" date="2023" name="IMA Fungus">
        <title>Comparative genomic study of the Penicillium genus elucidates a diverse pangenome and 15 lateral gene transfer events.</title>
        <authorList>
            <person name="Petersen C."/>
            <person name="Sorensen T."/>
            <person name="Nielsen M.R."/>
            <person name="Sondergaard T.E."/>
            <person name="Sorensen J.L."/>
            <person name="Fitzpatrick D.A."/>
            <person name="Frisvad J.C."/>
            <person name="Nielsen K.L."/>
        </authorList>
    </citation>
    <scope>NUCLEOTIDE SEQUENCE</scope>
    <source>
        <strain evidence="2">IBT 23319</strain>
    </source>
</reference>
<feature type="transmembrane region" description="Helical" evidence="1">
    <location>
        <begin position="273"/>
        <end position="292"/>
    </location>
</feature>
<gene>
    <name evidence="2" type="ORF">N7469_000036</name>
</gene>
<dbReference type="InterPro" id="IPR036259">
    <property type="entry name" value="MFS_trans_sf"/>
</dbReference>
<evidence type="ECO:0000313" key="2">
    <source>
        <dbReference type="EMBL" id="KAJ5241709.1"/>
    </source>
</evidence>
<organism evidence="2 3">
    <name type="scientific">Penicillium citrinum</name>
    <dbReference type="NCBI Taxonomy" id="5077"/>
    <lineage>
        <taxon>Eukaryota</taxon>
        <taxon>Fungi</taxon>
        <taxon>Dikarya</taxon>
        <taxon>Ascomycota</taxon>
        <taxon>Pezizomycotina</taxon>
        <taxon>Eurotiomycetes</taxon>
        <taxon>Eurotiomycetidae</taxon>
        <taxon>Eurotiales</taxon>
        <taxon>Aspergillaceae</taxon>
        <taxon>Penicillium</taxon>
    </lineage>
</organism>
<dbReference type="EMBL" id="JAPQKT010000001">
    <property type="protein sequence ID" value="KAJ5241709.1"/>
    <property type="molecule type" value="Genomic_DNA"/>
</dbReference>
<sequence length="362" mass="38941">MRRITVALSSFTNLFSVGTVYAFFILQAQIPRILNVSGPWTFAPFGVACTGLCLGAFISSSIISNFGAPRAATIGTIVWGASLALAGYFLARNTIVAFFASFIIGGIGVGITYLAVVVMVGQVFPDRKLVRSAIGPISFSTAVATYLILNMHLSFDGVDAVYFANILAVGGMTFLMVALVTLRMIPRNMRNSPVATGSNDEVQDVPGQKFLSTLLFFNALPGMTVFAALQPAISWYEQTSSRELVHFLPWSMIALASGGIFAPTLSARIGPRMTFTALFVFRGLLFLTLSELEEPQLAALALLAVLFAHGVGFSLLPGLLAARCKNTTHFSYCYGRVLIFWGLAGVGGMYVQHLLCSLKWKP</sequence>